<accession>A0ABX3Z3Q6</accession>
<evidence type="ECO:0000313" key="1">
    <source>
        <dbReference type="EMBL" id="OTW30372.1"/>
    </source>
</evidence>
<keyword evidence="2" id="KW-1185">Reference proteome</keyword>
<reference evidence="1 2" key="1">
    <citation type="submission" date="2017-04" db="EMBL/GenBank/DDBJ databases">
        <title>Staphylococcus agnetis, a potential pathogen in the broiler production.</title>
        <authorList>
            <person name="Poulsen L."/>
        </authorList>
    </citation>
    <scope>NUCLEOTIDE SEQUENCE [LARGE SCALE GENOMIC DNA]</scope>
    <source>
        <strain evidence="1 2">723_310714_2_2_spleen</strain>
    </source>
</reference>
<proteinExistence type="predicted"/>
<dbReference type="Proteomes" id="UP000195208">
    <property type="component" value="Unassembled WGS sequence"/>
</dbReference>
<organism evidence="1 2">
    <name type="scientific">Staphylococcus agnetis</name>
    <dbReference type="NCBI Taxonomy" id="985762"/>
    <lineage>
        <taxon>Bacteria</taxon>
        <taxon>Bacillati</taxon>
        <taxon>Bacillota</taxon>
        <taxon>Bacilli</taxon>
        <taxon>Bacillales</taxon>
        <taxon>Staphylococcaceae</taxon>
        <taxon>Staphylococcus</taxon>
    </lineage>
</organism>
<name>A0ABX3Z3Q6_9STAP</name>
<protein>
    <submittedName>
        <fullName evidence="1">Uncharacterized protein</fullName>
    </submittedName>
</protein>
<dbReference type="RefSeq" id="WP_031838453.1">
    <property type="nucleotide sequence ID" value="NZ_CP009623.1"/>
</dbReference>
<dbReference type="EMBL" id="NEFX01000020">
    <property type="protein sequence ID" value="OTW30372.1"/>
    <property type="molecule type" value="Genomic_DNA"/>
</dbReference>
<gene>
    <name evidence="1" type="ORF">B9M88_10495</name>
</gene>
<comment type="caution">
    <text evidence="1">The sequence shown here is derived from an EMBL/GenBank/DDBJ whole genome shotgun (WGS) entry which is preliminary data.</text>
</comment>
<evidence type="ECO:0000313" key="2">
    <source>
        <dbReference type="Proteomes" id="UP000195208"/>
    </source>
</evidence>
<sequence length="87" mass="10099">MNDIEKLGLGNSLYYIGSKKLKNGEYVYYISSKKQNGTFELRTSKDYHLNYLDKVSLSGYYKKCAYKIKSHSLFQIEGAALRKLNKE</sequence>